<accession>A0A1X7SML4</accession>
<evidence type="ECO:0000313" key="1">
    <source>
        <dbReference type="EnsemblMetazoa" id="Aqu2.1.03329_001"/>
    </source>
</evidence>
<organism evidence="1">
    <name type="scientific">Amphimedon queenslandica</name>
    <name type="common">Sponge</name>
    <dbReference type="NCBI Taxonomy" id="400682"/>
    <lineage>
        <taxon>Eukaryota</taxon>
        <taxon>Metazoa</taxon>
        <taxon>Porifera</taxon>
        <taxon>Demospongiae</taxon>
        <taxon>Heteroscleromorpha</taxon>
        <taxon>Haplosclerida</taxon>
        <taxon>Niphatidae</taxon>
        <taxon>Amphimedon</taxon>
    </lineage>
</organism>
<protein>
    <submittedName>
        <fullName evidence="1">Uncharacterized protein</fullName>
    </submittedName>
</protein>
<proteinExistence type="predicted"/>
<reference evidence="1" key="1">
    <citation type="submission" date="2017-05" db="UniProtKB">
        <authorList>
            <consortium name="EnsemblMetazoa"/>
        </authorList>
    </citation>
    <scope>IDENTIFICATION</scope>
</reference>
<dbReference type="AlphaFoldDB" id="A0A1X7SML4"/>
<name>A0A1X7SML4_AMPQE</name>
<dbReference type="InParanoid" id="A0A1X7SML4"/>
<dbReference type="EnsemblMetazoa" id="Aqu2.1.03329_001">
    <property type="protein sequence ID" value="Aqu2.1.03329_001"/>
    <property type="gene ID" value="Aqu2.1.03329"/>
</dbReference>
<sequence>MADGEFVVTAVEEQYYKVEDTRGWHPLFQRLQQIAKAQAGPQTEARRPTNIPRNRYRDVLPNFGGFMDHLARIKFVVLNVHSQ</sequence>